<sequence length="164" mass="17983">MTTHVGNEGRDGGREGTLVLLLGSRLQQLLERDRDYGSSKWGITALCWNLWEASSSGFHNSKGSNQWKPVGVGFTFLMSAPLSWIECLIMHPSKGIDSTFRDTSSLILEIECTAFYGGWKTNAQKGTGTGTRWSDRKLKGQGAKSWLGQKGIIARDTDHGCTNA</sequence>
<dbReference type="Proteomes" id="UP000011668">
    <property type="component" value="Unassembled WGS sequence"/>
</dbReference>
<proteinExistence type="predicted"/>
<protein>
    <submittedName>
        <fullName evidence="1">Uncharacterized protein</fullName>
    </submittedName>
</protein>
<evidence type="ECO:0000313" key="1">
    <source>
        <dbReference type="EMBL" id="ELU36451.1"/>
    </source>
</evidence>
<dbReference type="AlphaFoldDB" id="L8WE44"/>
<comment type="caution">
    <text evidence="1">The sequence shown here is derived from an EMBL/GenBank/DDBJ whole genome shotgun (WGS) entry which is preliminary data.</text>
</comment>
<dbReference type="HOGENOM" id="CLU_1620190_0_0_1"/>
<gene>
    <name evidence="1" type="ORF">AG1IA_09522</name>
</gene>
<accession>L8WE44</accession>
<name>L8WE44_THACA</name>
<keyword evidence="2" id="KW-1185">Reference proteome</keyword>
<evidence type="ECO:0000313" key="2">
    <source>
        <dbReference type="Proteomes" id="UP000011668"/>
    </source>
</evidence>
<reference evidence="1 2" key="1">
    <citation type="journal article" date="2013" name="Nat. Commun.">
        <title>The evolution and pathogenic mechanisms of the rice sheath blight pathogen.</title>
        <authorList>
            <person name="Zheng A."/>
            <person name="Lin R."/>
            <person name="Xu L."/>
            <person name="Qin P."/>
            <person name="Tang C."/>
            <person name="Ai P."/>
            <person name="Zhang D."/>
            <person name="Liu Y."/>
            <person name="Sun Z."/>
            <person name="Feng H."/>
            <person name="Wang Y."/>
            <person name="Chen Y."/>
            <person name="Liang X."/>
            <person name="Fu R."/>
            <person name="Li Q."/>
            <person name="Zhang J."/>
            <person name="Yu X."/>
            <person name="Xie Z."/>
            <person name="Ding L."/>
            <person name="Guan P."/>
            <person name="Tang J."/>
            <person name="Liang Y."/>
            <person name="Wang S."/>
            <person name="Deng Q."/>
            <person name="Li S."/>
            <person name="Zhu J."/>
            <person name="Wang L."/>
            <person name="Liu H."/>
            <person name="Li P."/>
        </authorList>
    </citation>
    <scope>NUCLEOTIDE SEQUENCE [LARGE SCALE GENOMIC DNA]</scope>
    <source>
        <strain evidence="2">AG-1 IA</strain>
    </source>
</reference>
<organism evidence="1 2">
    <name type="scientific">Thanatephorus cucumeris (strain AG1-IA)</name>
    <name type="common">Rice sheath blight fungus</name>
    <name type="synonym">Rhizoctonia solani</name>
    <dbReference type="NCBI Taxonomy" id="983506"/>
    <lineage>
        <taxon>Eukaryota</taxon>
        <taxon>Fungi</taxon>
        <taxon>Dikarya</taxon>
        <taxon>Basidiomycota</taxon>
        <taxon>Agaricomycotina</taxon>
        <taxon>Agaricomycetes</taxon>
        <taxon>Cantharellales</taxon>
        <taxon>Ceratobasidiaceae</taxon>
        <taxon>Rhizoctonia</taxon>
        <taxon>Rhizoctonia solani AG-1</taxon>
    </lineage>
</organism>
<dbReference type="EMBL" id="AFRT01003390">
    <property type="protein sequence ID" value="ELU36451.1"/>
    <property type="molecule type" value="Genomic_DNA"/>
</dbReference>